<dbReference type="InterPro" id="IPR001433">
    <property type="entry name" value="OxRdtase_FAD/NAD-bd"/>
</dbReference>
<organism evidence="2 3">
    <name type="scientific">Haliscomenobacter hydrossis (strain ATCC 27775 / DSM 1100 / LMG 10767 / O)</name>
    <dbReference type="NCBI Taxonomy" id="760192"/>
    <lineage>
        <taxon>Bacteria</taxon>
        <taxon>Pseudomonadati</taxon>
        <taxon>Bacteroidota</taxon>
        <taxon>Saprospiria</taxon>
        <taxon>Saprospirales</taxon>
        <taxon>Haliscomenobacteraceae</taxon>
        <taxon>Haliscomenobacter</taxon>
    </lineage>
</organism>
<dbReference type="Pfam" id="PF00175">
    <property type="entry name" value="NAD_binding_1"/>
    <property type="match status" value="1"/>
</dbReference>
<dbReference type="EMBL" id="CP002691">
    <property type="protein sequence ID" value="AEE52029.1"/>
    <property type="molecule type" value="Genomic_DNA"/>
</dbReference>
<dbReference type="InterPro" id="IPR050415">
    <property type="entry name" value="MRET"/>
</dbReference>
<keyword evidence="2" id="KW-0560">Oxidoreductase</keyword>
<proteinExistence type="predicted"/>
<dbReference type="InterPro" id="IPR039261">
    <property type="entry name" value="FNR_nucleotide-bd"/>
</dbReference>
<dbReference type="EC" id="1.18.1.3" evidence="2"/>
<dbReference type="GO" id="GO:0008860">
    <property type="term" value="F:ferredoxin-NAD+ reductase activity"/>
    <property type="evidence" value="ECO:0007669"/>
    <property type="project" value="UniProtKB-EC"/>
</dbReference>
<dbReference type="InterPro" id="IPR008333">
    <property type="entry name" value="Cbr1-like_FAD-bd_dom"/>
</dbReference>
<dbReference type="PRINTS" id="PR00410">
    <property type="entry name" value="PHEHYDRXLASE"/>
</dbReference>
<accession>F4L5R9</accession>
<dbReference type="InterPro" id="IPR017927">
    <property type="entry name" value="FAD-bd_FR_type"/>
</dbReference>
<dbReference type="PROSITE" id="PS51384">
    <property type="entry name" value="FAD_FR"/>
    <property type="match status" value="1"/>
</dbReference>
<dbReference type="Gene3D" id="2.40.30.10">
    <property type="entry name" value="Translation factors"/>
    <property type="match status" value="1"/>
</dbReference>
<dbReference type="CDD" id="cd00322">
    <property type="entry name" value="FNR_like"/>
    <property type="match status" value="1"/>
</dbReference>
<dbReference type="KEGG" id="hhy:Halhy_4183"/>
<reference evidence="2 3" key="1">
    <citation type="journal article" date="2011" name="Stand. Genomic Sci.">
        <title>Complete genome sequence of Haliscomenobacter hydrossis type strain (O).</title>
        <authorList>
            <consortium name="US DOE Joint Genome Institute (JGI-PGF)"/>
            <person name="Daligault H."/>
            <person name="Lapidus A."/>
            <person name="Zeytun A."/>
            <person name="Nolan M."/>
            <person name="Lucas S."/>
            <person name="Del Rio T.G."/>
            <person name="Tice H."/>
            <person name="Cheng J.F."/>
            <person name="Tapia R."/>
            <person name="Han C."/>
            <person name="Goodwin L."/>
            <person name="Pitluck S."/>
            <person name="Liolios K."/>
            <person name="Pagani I."/>
            <person name="Ivanova N."/>
            <person name="Huntemann M."/>
            <person name="Mavromatis K."/>
            <person name="Mikhailova N."/>
            <person name="Pati A."/>
            <person name="Chen A."/>
            <person name="Palaniappan K."/>
            <person name="Land M."/>
            <person name="Hauser L."/>
            <person name="Brambilla E.M."/>
            <person name="Rohde M."/>
            <person name="Verbarg S."/>
            <person name="Goker M."/>
            <person name="Bristow J."/>
            <person name="Eisen J.A."/>
            <person name="Markowitz V."/>
            <person name="Hugenholtz P."/>
            <person name="Kyrpides N.C."/>
            <person name="Klenk H.P."/>
            <person name="Woyke T."/>
        </authorList>
    </citation>
    <scope>NUCLEOTIDE SEQUENCE [LARGE SCALE GENOMIC DNA]</scope>
    <source>
        <strain evidence="3">ATCC 27775 / DSM 1100 / LMG 10767 / O</strain>
    </source>
</reference>
<dbReference type="SUPFAM" id="SSF52343">
    <property type="entry name" value="Ferredoxin reductase-like, C-terminal NADP-linked domain"/>
    <property type="match status" value="1"/>
</dbReference>
<evidence type="ECO:0000313" key="3">
    <source>
        <dbReference type="Proteomes" id="UP000008461"/>
    </source>
</evidence>
<dbReference type="STRING" id="760192.Halhy_4183"/>
<dbReference type="RefSeq" id="WP_013766567.1">
    <property type="nucleotide sequence ID" value="NC_015510.1"/>
</dbReference>
<evidence type="ECO:0000259" key="1">
    <source>
        <dbReference type="PROSITE" id="PS51384"/>
    </source>
</evidence>
<gene>
    <name evidence="2" type="ordered locus">Halhy_4183</name>
</gene>
<dbReference type="InterPro" id="IPR017938">
    <property type="entry name" value="Riboflavin_synthase-like_b-brl"/>
</dbReference>
<dbReference type="InterPro" id="IPR001709">
    <property type="entry name" value="Flavoprot_Pyr_Nucl_cyt_Rdtase"/>
</dbReference>
<dbReference type="SUPFAM" id="SSF63380">
    <property type="entry name" value="Riboflavin synthase domain-like"/>
    <property type="match status" value="1"/>
</dbReference>
<dbReference type="AlphaFoldDB" id="F4L5R9"/>
<dbReference type="PANTHER" id="PTHR47354:SF5">
    <property type="entry name" value="PROTEIN RFBI"/>
    <property type="match status" value="1"/>
</dbReference>
<name>F4L5R9_HALH1</name>
<sequence>MPTWYDANVINIQSESPTTRRFWVEIPAVEAFNFKAGQFVTMDLPIGDKRLQRWRSYSIASAPAESNQLEFCIVRLDGGKATEYLFDDIAVGSTLRFKGPDGGFVLPEVIDHDMVMVCTGTGVAPFRSMLQHIYTHNIPHRKLHLIFGTRQAEGVLYQEEFVALQKHLPNFRYSVALSREQNLDPAQFPFEVQAGHVHSFYLNEYAIPRSDVKFYLCGWQNMVDEAVLNLYDKLGYDKRQIITELYG</sequence>
<dbReference type="PRINTS" id="PR00371">
    <property type="entry name" value="FPNCR"/>
</dbReference>
<evidence type="ECO:0000313" key="2">
    <source>
        <dbReference type="EMBL" id="AEE52029.1"/>
    </source>
</evidence>
<dbReference type="eggNOG" id="COG1018">
    <property type="taxonomic scope" value="Bacteria"/>
</dbReference>
<protein>
    <submittedName>
        <fullName evidence="2">Ferredoxin--NAD(+) reductase</fullName>
        <ecNumber evidence="2">1.18.1.3</ecNumber>
    </submittedName>
</protein>
<dbReference type="Proteomes" id="UP000008461">
    <property type="component" value="Chromosome"/>
</dbReference>
<dbReference type="PANTHER" id="PTHR47354">
    <property type="entry name" value="NADH OXIDOREDUCTASE HCR"/>
    <property type="match status" value="1"/>
</dbReference>
<dbReference type="Gene3D" id="3.40.50.80">
    <property type="entry name" value="Nucleotide-binding domain of ferredoxin-NADP reductase (FNR) module"/>
    <property type="match status" value="1"/>
</dbReference>
<feature type="domain" description="FAD-binding FR-type" evidence="1">
    <location>
        <begin position="2"/>
        <end position="107"/>
    </location>
</feature>
<keyword evidence="3" id="KW-1185">Reference proteome</keyword>
<dbReference type="OrthoDB" id="9789468at2"/>
<dbReference type="Pfam" id="PF00970">
    <property type="entry name" value="FAD_binding_6"/>
    <property type="match status" value="1"/>
</dbReference>
<reference key="2">
    <citation type="submission" date="2011-04" db="EMBL/GenBank/DDBJ databases">
        <title>Complete sequence of chromosome of Haliscomenobacter hydrossis DSM 1100.</title>
        <authorList>
            <consortium name="US DOE Joint Genome Institute (JGI-PGF)"/>
            <person name="Lucas S."/>
            <person name="Han J."/>
            <person name="Lapidus A."/>
            <person name="Bruce D."/>
            <person name="Goodwin L."/>
            <person name="Pitluck S."/>
            <person name="Peters L."/>
            <person name="Kyrpides N."/>
            <person name="Mavromatis K."/>
            <person name="Ivanova N."/>
            <person name="Ovchinnikova G."/>
            <person name="Pagani I."/>
            <person name="Daligault H."/>
            <person name="Detter J.C."/>
            <person name="Han C."/>
            <person name="Land M."/>
            <person name="Hauser L."/>
            <person name="Markowitz V."/>
            <person name="Cheng J.-F."/>
            <person name="Hugenholtz P."/>
            <person name="Woyke T."/>
            <person name="Wu D."/>
            <person name="Verbarg S."/>
            <person name="Frueling A."/>
            <person name="Brambilla E."/>
            <person name="Klenk H.-P."/>
            <person name="Eisen J.A."/>
        </authorList>
    </citation>
    <scope>NUCLEOTIDE SEQUENCE</scope>
    <source>
        <strain>DSM 1100</strain>
    </source>
</reference>
<dbReference type="HOGENOM" id="CLU_003827_7_3_10"/>